<dbReference type="InterPro" id="IPR015942">
    <property type="entry name" value="Asp/Glu/hydantoin_racemase"/>
</dbReference>
<dbReference type="eggNOG" id="COG1794">
    <property type="taxonomic scope" value="Bacteria"/>
</dbReference>
<dbReference type="NCBIfam" id="TIGR00035">
    <property type="entry name" value="asp_race"/>
    <property type="match status" value="1"/>
</dbReference>
<name>B8IZK0_DESDA</name>
<dbReference type="InterPro" id="IPR001920">
    <property type="entry name" value="Asp/Glu_race"/>
</dbReference>
<dbReference type="PANTHER" id="PTHR21198:SF7">
    <property type="entry name" value="ASPARTATE-GLUTAMATE RACEMASE FAMILY"/>
    <property type="match status" value="1"/>
</dbReference>
<dbReference type="HOGENOM" id="CLU_055360_2_1_7"/>
<dbReference type="GO" id="GO:0047661">
    <property type="term" value="F:amino-acid racemase activity"/>
    <property type="evidence" value="ECO:0007669"/>
    <property type="project" value="InterPro"/>
</dbReference>
<protein>
    <submittedName>
        <fullName evidence="3">Aspartate racemase</fullName>
    </submittedName>
</protein>
<dbReference type="AlphaFoldDB" id="B8IZK0"/>
<keyword evidence="2" id="KW-0413">Isomerase</keyword>
<dbReference type="KEGG" id="dds:Ddes_1020"/>
<gene>
    <name evidence="3" type="ordered locus">Ddes_1020</name>
</gene>
<dbReference type="SUPFAM" id="SSF53681">
    <property type="entry name" value="Aspartate/glutamate racemase"/>
    <property type="match status" value="2"/>
</dbReference>
<dbReference type="InterPro" id="IPR004380">
    <property type="entry name" value="Asp_race"/>
</dbReference>
<dbReference type="Pfam" id="PF01177">
    <property type="entry name" value="Asp_Glu_race"/>
    <property type="match status" value="1"/>
</dbReference>
<evidence type="ECO:0000256" key="1">
    <source>
        <dbReference type="ARBA" id="ARBA00007847"/>
    </source>
</evidence>
<dbReference type="STRING" id="525146.Ddes_1020"/>
<comment type="similarity">
    <text evidence="1">Belongs to the aspartate/glutamate racemases family.</text>
</comment>
<dbReference type="EMBL" id="CP001358">
    <property type="protein sequence ID" value="ACL48927.1"/>
    <property type="molecule type" value="Genomic_DNA"/>
</dbReference>
<evidence type="ECO:0000256" key="2">
    <source>
        <dbReference type="ARBA" id="ARBA00023235"/>
    </source>
</evidence>
<sequence length="238" mass="26426">MKHTLGIIGGAGVAATNTLLELIEVAKLQDGAFRDMHHPEMIILQATQAPSRSMFLEGRGASYIEAYLEAIQKVRSAGATKIAMCCNTAHWGISTLEQKSGMPFINVIYEVLMLVKKTGKKNIGLLASDGCLKGRVYEQYFEKLLPDVTLLYPSDQLQREITRGICNIKNKSRLLPEDHPDRPRNIFTRVTAKMFDSGADLLIIGCTDIRVDFKCAHTAIDSLEVLAQCILRDSENEQ</sequence>
<organism evidence="3">
    <name type="scientific">Desulfovibrio desulfuricans (strain ATCC 27774 / DSM 6949 / MB)</name>
    <dbReference type="NCBI Taxonomy" id="525146"/>
    <lineage>
        <taxon>Bacteria</taxon>
        <taxon>Pseudomonadati</taxon>
        <taxon>Thermodesulfobacteriota</taxon>
        <taxon>Desulfovibrionia</taxon>
        <taxon>Desulfovibrionales</taxon>
        <taxon>Desulfovibrionaceae</taxon>
        <taxon>Desulfovibrio</taxon>
    </lineage>
</organism>
<dbReference type="PANTHER" id="PTHR21198">
    <property type="entry name" value="GLUTAMATE RACEMASE"/>
    <property type="match status" value="1"/>
</dbReference>
<proteinExistence type="inferred from homology"/>
<evidence type="ECO:0000313" key="3">
    <source>
        <dbReference type="EMBL" id="ACL48927.1"/>
    </source>
</evidence>
<accession>B8IZK0</accession>
<reference evidence="3" key="1">
    <citation type="submission" date="2009-01" db="EMBL/GenBank/DDBJ databases">
        <title>Complete sequence of Desulfovibrio desulfuricans subsp. desulfuricans str. ATCC 27774.</title>
        <authorList>
            <consortium name="US DOE Joint Genome Institute"/>
            <person name="Lucas S."/>
            <person name="Copeland A."/>
            <person name="Lapidus A."/>
            <person name="Glavina del Rio T."/>
            <person name="Tice H."/>
            <person name="Bruce D."/>
            <person name="Goodwin L."/>
            <person name="Pitluck S."/>
            <person name="Sims D."/>
            <person name="Lu M."/>
            <person name="Kiss H."/>
            <person name="Meineke L."/>
            <person name="Brettin T."/>
            <person name="Detter J.C."/>
            <person name="Han C."/>
            <person name="Larimer F."/>
            <person name="Land M."/>
            <person name="Hauser L."/>
            <person name="Kyrpides N."/>
            <person name="Ovchinnikova G."/>
            <person name="Hazen T.C."/>
        </authorList>
    </citation>
    <scope>NUCLEOTIDE SEQUENCE [LARGE SCALE GENOMIC DNA]</scope>
    <source>
        <strain evidence="3">ATCC 27774</strain>
    </source>
</reference>
<dbReference type="Gene3D" id="3.40.50.1860">
    <property type="match status" value="2"/>
</dbReference>